<dbReference type="STRING" id="1224164.B843_12255"/>
<dbReference type="eggNOG" id="COG1266">
    <property type="taxonomic scope" value="Bacteria"/>
</dbReference>
<reference evidence="3 4" key="1">
    <citation type="submission" date="2013-02" db="EMBL/GenBank/DDBJ databases">
        <title>The complete genome sequence of Corynebacterium vitaeruminis DSM 20294.</title>
        <authorList>
            <person name="Ruckert C."/>
            <person name="Albersmeier A."/>
            <person name="Kalinowski J."/>
        </authorList>
    </citation>
    <scope>NUCLEOTIDE SEQUENCE [LARGE SCALE GENOMIC DNA]</scope>
    <source>
        <strain evidence="4">ATCC 10234</strain>
    </source>
</reference>
<evidence type="ECO:0000256" key="1">
    <source>
        <dbReference type="SAM" id="Phobius"/>
    </source>
</evidence>
<keyword evidence="1" id="KW-1133">Transmembrane helix</keyword>
<name>W5Y3L1_9CORY</name>
<accession>W5Y3L1</accession>
<feature type="domain" description="CAAX prenyl protease 2/Lysostaphin resistance protein A-like" evidence="2">
    <location>
        <begin position="138"/>
        <end position="230"/>
    </location>
</feature>
<feature type="transmembrane region" description="Helical" evidence="1">
    <location>
        <begin position="60"/>
        <end position="81"/>
    </location>
</feature>
<dbReference type="AlphaFoldDB" id="W5Y3L1"/>
<gene>
    <name evidence="3" type="ORF">B843_12255</name>
</gene>
<evidence type="ECO:0000313" key="4">
    <source>
        <dbReference type="Proteomes" id="UP000019222"/>
    </source>
</evidence>
<dbReference type="HOGENOM" id="CLU_080128_0_0_11"/>
<sequence>MLMRRNPLAAEIALVLTITFGMSGLRSALRLIAAVIDPTPLNEQTTSLNASQSSVPVIDLALQLCSAGVLTAWGLLALFLLSIHRPVPLPRGLSRASTWLQGAAGAAAIGIPGLALYVTAVHLGWSKQVIPAPLEHLWWTVPMLLVWSFANAFAEEIVVVFWLSTRLGQLGASRWAILASTALLRGSYHLYQGFSAGLGNVAMGLAFGYFYLRTGKVWPLVAAHFLIDAVAFVGYSAIGGNLSWLGL</sequence>
<protein>
    <recommendedName>
        <fullName evidence="2">CAAX prenyl protease 2/Lysostaphin resistance protein A-like domain-containing protein</fullName>
    </recommendedName>
</protein>
<dbReference type="EMBL" id="CP004353">
    <property type="protein sequence ID" value="AHI23827.1"/>
    <property type="molecule type" value="Genomic_DNA"/>
</dbReference>
<organism evidence="3 4">
    <name type="scientific">Corynebacterium vitaeruminis DSM 20294</name>
    <dbReference type="NCBI Taxonomy" id="1224164"/>
    <lineage>
        <taxon>Bacteria</taxon>
        <taxon>Bacillati</taxon>
        <taxon>Actinomycetota</taxon>
        <taxon>Actinomycetes</taxon>
        <taxon>Mycobacteriales</taxon>
        <taxon>Corynebacteriaceae</taxon>
        <taxon>Corynebacterium</taxon>
    </lineage>
</organism>
<dbReference type="KEGG" id="cvt:B843_12255"/>
<dbReference type="PATRIC" id="fig|1224164.3.peg.2472"/>
<keyword evidence="1" id="KW-0472">Membrane</keyword>
<feature type="transmembrane region" description="Helical" evidence="1">
    <location>
        <begin position="194"/>
        <end position="212"/>
    </location>
</feature>
<keyword evidence="4" id="KW-1185">Reference proteome</keyword>
<feature type="transmembrane region" description="Helical" evidence="1">
    <location>
        <begin position="217"/>
        <end position="238"/>
    </location>
</feature>
<keyword evidence="1" id="KW-0812">Transmembrane</keyword>
<evidence type="ECO:0000259" key="2">
    <source>
        <dbReference type="Pfam" id="PF02517"/>
    </source>
</evidence>
<feature type="transmembrane region" description="Helical" evidence="1">
    <location>
        <begin position="102"/>
        <end position="125"/>
    </location>
</feature>
<dbReference type="InterPro" id="IPR003675">
    <property type="entry name" value="Rce1/LyrA-like_dom"/>
</dbReference>
<dbReference type="GO" id="GO:0080120">
    <property type="term" value="P:CAAX-box protein maturation"/>
    <property type="evidence" value="ECO:0007669"/>
    <property type="project" value="UniProtKB-ARBA"/>
</dbReference>
<dbReference type="Pfam" id="PF02517">
    <property type="entry name" value="Rce1-like"/>
    <property type="match status" value="1"/>
</dbReference>
<dbReference type="GO" id="GO:0004175">
    <property type="term" value="F:endopeptidase activity"/>
    <property type="evidence" value="ECO:0007669"/>
    <property type="project" value="UniProtKB-ARBA"/>
</dbReference>
<evidence type="ECO:0000313" key="3">
    <source>
        <dbReference type="EMBL" id="AHI23827.1"/>
    </source>
</evidence>
<dbReference type="Proteomes" id="UP000019222">
    <property type="component" value="Chromosome"/>
</dbReference>
<proteinExistence type="predicted"/>